<keyword evidence="1" id="KW-0812">Transmembrane</keyword>
<dbReference type="Gene3D" id="3.60.10.10">
    <property type="entry name" value="Endonuclease/exonuclease/phosphatase"/>
    <property type="match status" value="1"/>
</dbReference>
<gene>
    <name evidence="2" type="ORF">LIER_18627</name>
</gene>
<dbReference type="SUPFAM" id="SSF56219">
    <property type="entry name" value="DNase I-like"/>
    <property type="match status" value="1"/>
</dbReference>
<keyword evidence="1" id="KW-0472">Membrane</keyword>
<organism evidence="2 3">
    <name type="scientific">Lithospermum erythrorhizon</name>
    <name type="common">Purple gromwell</name>
    <name type="synonym">Lithospermum officinale var. erythrorhizon</name>
    <dbReference type="NCBI Taxonomy" id="34254"/>
    <lineage>
        <taxon>Eukaryota</taxon>
        <taxon>Viridiplantae</taxon>
        <taxon>Streptophyta</taxon>
        <taxon>Embryophyta</taxon>
        <taxon>Tracheophyta</taxon>
        <taxon>Spermatophyta</taxon>
        <taxon>Magnoliopsida</taxon>
        <taxon>eudicotyledons</taxon>
        <taxon>Gunneridae</taxon>
        <taxon>Pentapetalae</taxon>
        <taxon>asterids</taxon>
        <taxon>lamiids</taxon>
        <taxon>Boraginales</taxon>
        <taxon>Boraginaceae</taxon>
        <taxon>Boraginoideae</taxon>
        <taxon>Lithospermeae</taxon>
        <taxon>Lithospermum</taxon>
    </lineage>
</organism>
<evidence type="ECO:0000313" key="3">
    <source>
        <dbReference type="Proteomes" id="UP001454036"/>
    </source>
</evidence>
<evidence type="ECO:0000256" key="1">
    <source>
        <dbReference type="SAM" id="Phobius"/>
    </source>
</evidence>
<feature type="transmembrane region" description="Helical" evidence="1">
    <location>
        <begin position="232"/>
        <end position="252"/>
    </location>
</feature>
<dbReference type="InterPro" id="IPR036691">
    <property type="entry name" value="Endo/exonu/phosph_ase_sf"/>
</dbReference>
<evidence type="ECO:0000313" key="2">
    <source>
        <dbReference type="EMBL" id="GAA0162561.1"/>
    </source>
</evidence>
<sequence length="397" mass="44898">MDDREPNEDTKYLGGGTCRFKVSEDGAAGFGDQKTPSYPPSFGPLHLEYSSGAIILKQNSRNCVSKDLLSPLLSEAIKESNGPPILNKPILTEQKETILNRTIQTEEADLIPTLKFFNFQKVGTQVTTEGLISTMQKGKAILKGPGRKTTPSKKRFHPYVDACYNGSQSKKPSLFNPGLDGSTTPCNSVEAAEGGNYILLSHHIEATIKESRAEAWRLVGFYGHHEVAKRKLSWNLLCFIIFSSVLPTFVIGDFNEVFFNYEHVSQTRPRPQWHMNKFCQVAEDCGIFYVGFSGFTSLHSTRARLDRGLASKDWIEEFSDVRLMHLTSNYSDHLPLLLIQGPRRHDIKRGKPRFRFESSWYLYKETTEVVKKAWNKQRCDDSGINLFTCIQNSRLGL</sequence>
<accession>A0AAV3QHT3</accession>
<name>A0AAV3QHT3_LITER</name>
<dbReference type="Proteomes" id="UP001454036">
    <property type="component" value="Unassembled WGS sequence"/>
</dbReference>
<keyword evidence="1" id="KW-1133">Transmembrane helix</keyword>
<reference evidence="2 3" key="1">
    <citation type="submission" date="2024-01" db="EMBL/GenBank/DDBJ databases">
        <title>The complete chloroplast genome sequence of Lithospermum erythrorhizon: insights into the phylogenetic relationship among Boraginaceae species and the maternal lineages of purple gromwells.</title>
        <authorList>
            <person name="Okada T."/>
            <person name="Watanabe K."/>
        </authorList>
    </citation>
    <scope>NUCLEOTIDE SEQUENCE [LARGE SCALE GENOMIC DNA]</scope>
</reference>
<dbReference type="AlphaFoldDB" id="A0AAV3QHT3"/>
<comment type="caution">
    <text evidence="2">The sequence shown here is derived from an EMBL/GenBank/DDBJ whole genome shotgun (WGS) entry which is preliminary data.</text>
</comment>
<dbReference type="PANTHER" id="PTHR33710:SF62">
    <property type="entry name" value="DUF4283 DOMAIN PROTEIN"/>
    <property type="match status" value="1"/>
</dbReference>
<keyword evidence="3" id="KW-1185">Reference proteome</keyword>
<dbReference type="EMBL" id="BAABME010004494">
    <property type="protein sequence ID" value="GAA0162561.1"/>
    <property type="molecule type" value="Genomic_DNA"/>
</dbReference>
<proteinExistence type="predicted"/>
<protein>
    <submittedName>
        <fullName evidence="2">Uncharacterized protein</fullName>
    </submittedName>
</protein>
<dbReference type="PANTHER" id="PTHR33710">
    <property type="entry name" value="BNAC02G09200D PROTEIN"/>
    <property type="match status" value="1"/>
</dbReference>